<feature type="region of interest" description="Disordered" evidence="2">
    <location>
        <begin position="1"/>
        <end position="113"/>
    </location>
</feature>
<protein>
    <submittedName>
        <fullName evidence="3">Uncharacterized protein</fullName>
    </submittedName>
</protein>
<sequence length="852" mass="97559">MADFSSAGTESQPTTPVAAPPPLRNSPSSLDSNVSSHQGPLQEAEESSITSSDWNSDSGGEFNNGQASETDDTGPLLNSDNAVPLSDKSNRADMKQQEQNQEREHEQRQEQELEQGDVMRILQDSDFQNAVTKCLAFQRGEFKNEPPAEQMRTMMKMSNQIDTFLSHFRSQNGRVSLAKRSPDELQKYEHQVQGLCSCAQVLASTMVNRATVWEKNLEKASSEEKFDSEEVLEQMERLECARSSRIKEELEREERDKEKREEIEHEELEQEIKQLSTERIEMEIQERVDRIVKLKEQEIRHDSSNHYAGQVKRVTEALEKLRKEKTDIEYEKGRIEDELMIKKKNQKIWKRKETNYKSQLRSQQEQIKEKEDSIRNLEVELQKMDKRCQELHESYLDEREYAEQVNKALLSQNPEEAERIPSKPSHQVEQTDAKTSAPMPASPLQARQDSGKAPLPHDRSASVSPQLADSPWLDSQSEQAKVDLQDELARAGYNSEEWSSTTASPTHTGNELQIAMDEPVAVNASFLAHHDDSRAASTRVPSPDEPVAANASFSAHEDDYQEHPHVSQATHSPKEASQQIPSAEAQIQLDQFSETAAGRLWTMKLFSTWSAGYHLQAWIDVICWLSFFLLKLLHSPCVFLYKRRLPLSSIPRLPISLPSIPRLPISLPSIPELCVPVTVIHTLSVLFPSLSIDSAPNPIRFQDANLHHLPRYRSAWASTISVPWARLLMKCPDSWSGLERVKWEELLHLQSYLEMQAFPMEAATRIVRQMLVFLTMHTYLACHEEKKMWLKANGQTREYLIWQVQGHMAFWVIPGVNPSLSWGKGRKAWVTFFMLISDWLFPLAQSLYRWKG</sequence>
<proteinExistence type="predicted"/>
<feature type="compositionally biased region" description="Low complexity" evidence="2">
    <location>
        <begin position="47"/>
        <end position="58"/>
    </location>
</feature>
<feature type="compositionally biased region" description="Basic and acidic residues" evidence="2">
    <location>
        <begin position="556"/>
        <end position="565"/>
    </location>
</feature>
<feature type="coiled-coil region" evidence="1">
    <location>
        <begin position="311"/>
        <end position="394"/>
    </location>
</feature>
<evidence type="ECO:0000256" key="1">
    <source>
        <dbReference type="SAM" id="Coils"/>
    </source>
</evidence>
<comment type="caution">
    <text evidence="3">The sequence shown here is derived from an EMBL/GenBank/DDBJ whole genome shotgun (WGS) entry which is preliminary data.</text>
</comment>
<accession>A0A2C5XZ08</accession>
<feature type="compositionally biased region" description="Low complexity" evidence="2">
    <location>
        <begin position="26"/>
        <end position="36"/>
    </location>
</feature>
<feature type="region of interest" description="Disordered" evidence="2">
    <location>
        <begin position="556"/>
        <end position="581"/>
    </location>
</feature>
<feature type="compositionally biased region" description="Polar residues" evidence="2">
    <location>
        <begin position="567"/>
        <end position="581"/>
    </location>
</feature>
<feature type="compositionally biased region" description="Polar residues" evidence="2">
    <location>
        <begin position="424"/>
        <end position="434"/>
    </location>
</feature>
<feature type="region of interest" description="Disordered" evidence="2">
    <location>
        <begin position="412"/>
        <end position="480"/>
    </location>
</feature>
<dbReference type="EMBL" id="NJET01000158">
    <property type="protein sequence ID" value="PHH60202.1"/>
    <property type="molecule type" value="Genomic_DNA"/>
</dbReference>
<dbReference type="Proteomes" id="UP000226192">
    <property type="component" value="Unassembled WGS sequence"/>
</dbReference>
<organism evidence="3 4">
    <name type="scientific">Ophiocordyceps australis</name>
    <dbReference type="NCBI Taxonomy" id="1399860"/>
    <lineage>
        <taxon>Eukaryota</taxon>
        <taxon>Fungi</taxon>
        <taxon>Dikarya</taxon>
        <taxon>Ascomycota</taxon>
        <taxon>Pezizomycotina</taxon>
        <taxon>Sordariomycetes</taxon>
        <taxon>Hypocreomycetidae</taxon>
        <taxon>Hypocreales</taxon>
        <taxon>Ophiocordycipitaceae</taxon>
        <taxon>Ophiocordyceps</taxon>
    </lineage>
</organism>
<dbReference type="AlphaFoldDB" id="A0A2C5XZ08"/>
<evidence type="ECO:0000313" key="4">
    <source>
        <dbReference type="Proteomes" id="UP000226192"/>
    </source>
</evidence>
<dbReference type="STRING" id="1399860.A0A2C5XZ08"/>
<name>A0A2C5XZ08_9HYPO</name>
<reference evidence="3 4" key="1">
    <citation type="submission" date="2017-06" db="EMBL/GenBank/DDBJ databases">
        <title>Ant-infecting Ophiocordyceps genomes reveal a high diversity of potential behavioral manipulation genes and a possible major role for enterotoxins.</title>
        <authorList>
            <person name="De Bekker C."/>
            <person name="Evans H.C."/>
            <person name="Brachmann A."/>
            <person name="Hughes D.P."/>
        </authorList>
    </citation>
    <scope>NUCLEOTIDE SEQUENCE [LARGE SCALE GENOMIC DNA]</scope>
    <source>
        <strain evidence="3 4">Map64</strain>
    </source>
</reference>
<feature type="compositionally biased region" description="Polar residues" evidence="2">
    <location>
        <begin position="1"/>
        <end position="15"/>
    </location>
</feature>
<dbReference type="OrthoDB" id="4923818at2759"/>
<feature type="coiled-coil region" evidence="1">
    <location>
        <begin position="240"/>
        <end position="285"/>
    </location>
</feature>
<keyword evidence="1" id="KW-0175">Coiled coil</keyword>
<gene>
    <name evidence="3" type="ORF">CDD81_1944</name>
</gene>
<keyword evidence="4" id="KW-1185">Reference proteome</keyword>
<evidence type="ECO:0000313" key="3">
    <source>
        <dbReference type="EMBL" id="PHH60202.1"/>
    </source>
</evidence>
<feature type="compositionally biased region" description="Basic and acidic residues" evidence="2">
    <location>
        <begin position="88"/>
        <end position="111"/>
    </location>
</feature>
<feature type="compositionally biased region" description="Polar residues" evidence="2">
    <location>
        <begin position="461"/>
        <end position="479"/>
    </location>
</feature>
<evidence type="ECO:0000256" key="2">
    <source>
        <dbReference type="SAM" id="MobiDB-lite"/>
    </source>
</evidence>